<dbReference type="GO" id="GO:0000470">
    <property type="term" value="P:maturation of LSU-rRNA"/>
    <property type="evidence" value="ECO:0007669"/>
    <property type="project" value="TreeGrafter"/>
</dbReference>
<feature type="compositionally biased region" description="Acidic residues" evidence="4">
    <location>
        <begin position="77"/>
        <end position="94"/>
    </location>
</feature>
<dbReference type="Pfam" id="PF07890">
    <property type="entry name" value="Rrp15p"/>
    <property type="match status" value="1"/>
</dbReference>
<feature type="compositionally biased region" description="Polar residues" evidence="4">
    <location>
        <begin position="235"/>
        <end position="250"/>
    </location>
</feature>
<dbReference type="PANTHER" id="PTHR13245:SF14">
    <property type="entry name" value="RRP15-LIKE PROTEIN"/>
    <property type="match status" value="1"/>
</dbReference>
<feature type="compositionally biased region" description="Basic residues" evidence="4">
    <location>
        <begin position="37"/>
        <end position="47"/>
    </location>
</feature>
<dbReference type="OrthoDB" id="20949at2759"/>
<reference evidence="6" key="1">
    <citation type="submission" date="2025-08" db="UniProtKB">
        <authorList>
            <consortium name="RefSeq"/>
        </authorList>
    </citation>
    <scope>IDENTIFICATION</scope>
    <source>
        <tissue evidence="6">Muscle</tissue>
    </source>
</reference>
<comment type="similarity">
    <text evidence="1">Belongs to the RRP15 family.</text>
</comment>
<protein>
    <recommendedName>
        <fullName evidence="2">RRP15-like protein</fullName>
    </recommendedName>
</protein>
<feature type="region of interest" description="Disordered" evidence="4">
    <location>
        <begin position="37"/>
        <end position="96"/>
    </location>
</feature>
<evidence type="ECO:0000256" key="2">
    <source>
        <dbReference type="ARBA" id="ARBA00017475"/>
    </source>
</evidence>
<accession>A0A2Y9FLF6</accession>
<dbReference type="InParanoid" id="A0A2Y9FLF6"/>
<evidence type="ECO:0000256" key="1">
    <source>
        <dbReference type="ARBA" id="ARBA00007462"/>
    </source>
</evidence>
<feature type="compositionally biased region" description="Basic and acidic residues" evidence="4">
    <location>
        <begin position="298"/>
        <end position="311"/>
    </location>
</feature>
<proteinExistence type="inferred from homology"/>
<dbReference type="GO" id="GO:0000460">
    <property type="term" value="P:maturation of 5.8S rRNA"/>
    <property type="evidence" value="ECO:0007669"/>
    <property type="project" value="TreeGrafter"/>
</dbReference>
<dbReference type="KEGG" id="pcad:102991745"/>
<dbReference type="AlphaFoldDB" id="A0A2Y9FLF6"/>
<gene>
    <name evidence="6" type="primary">RRP15</name>
</gene>
<feature type="compositionally biased region" description="Basic and acidic residues" evidence="4">
    <location>
        <begin position="269"/>
        <end position="280"/>
    </location>
</feature>
<dbReference type="InterPro" id="IPR012459">
    <property type="entry name" value="Rrp15"/>
</dbReference>
<dbReference type="FunCoup" id="A0A2Y9FLF6">
    <property type="interactions" value="2309"/>
</dbReference>
<dbReference type="Proteomes" id="UP000248484">
    <property type="component" value="Chromosome 4"/>
</dbReference>
<dbReference type="GeneID" id="102991745"/>
<dbReference type="STRING" id="9755.ENSPCTP00005003648"/>
<feature type="region of interest" description="Disordered" evidence="4">
    <location>
        <begin position="234"/>
        <end position="320"/>
    </location>
</feature>
<evidence type="ECO:0000313" key="5">
    <source>
        <dbReference type="Proteomes" id="UP000248484"/>
    </source>
</evidence>
<sequence length="320" mass="35454">MPKSLVLPPDATLTGRFRLGIMAAVVRESRVSAGKKLKNSLKKKGKMKMVSPAAASELEGSVGSCGSEKDHFSSGEEAVEADNEDEAEPCDDGSENAIEASVATNVGWADAMAKILNKKTPKSKPTILVKNKELEKEKEKLKQERLEKRKQLDKKREWEMMCRVKPDVVKDKETERNLQRIATRGVVQLFNAVQKHQKNVDEKVKEAGGSIRKRAKLISTVSKKDFISVLRGMDGSTNEKSLTGKNSKAKQMNWKEEGLSGEPQCCLPRLDRETEAKSEEGPGWSILRDNFMMGASMKDWDKESDGPDDNRQGSGSDSDI</sequence>
<keyword evidence="5" id="KW-1185">Reference proteome</keyword>
<dbReference type="PANTHER" id="PTHR13245">
    <property type="entry name" value="RRP15-LIKE PROTEIN"/>
    <property type="match status" value="1"/>
</dbReference>
<keyword evidence="3" id="KW-0175">Coiled coil</keyword>
<name>A0A2Y9FLF6_PHYMC</name>
<evidence type="ECO:0000313" key="6">
    <source>
        <dbReference type="RefSeq" id="XP_007126192.2"/>
    </source>
</evidence>
<feature type="coiled-coil region" evidence="3">
    <location>
        <begin position="124"/>
        <end position="154"/>
    </location>
</feature>
<evidence type="ECO:0000256" key="3">
    <source>
        <dbReference type="SAM" id="Coils"/>
    </source>
</evidence>
<dbReference type="CTD" id="51018"/>
<evidence type="ECO:0000256" key="4">
    <source>
        <dbReference type="SAM" id="MobiDB-lite"/>
    </source>
</evidence>
<dbReference type="RefSeq" id="XP_007126192.2">
    <property type="nucleotide sequence ID" value="XM_007126130.4"/>
</dbReference>
<organism evidence="5 6">
    <name type="scientific">Physeter macrocephalus</name>
    <name type="common">Sperm whale</name>
    <name type="synonym">Physeter catodon</name>
    <dbReference type="NCBI Taxonomy" id="9755"/>
    <lineage>
        <taxon>Eukaryota</taxon>
        <taxon>Metazoa</taxon>
        <taxon>Chordata</taxon>
        <taxon>Craniata</taxon>
        <taxon>Vertebrata</taxon>
        <taxon>Euteleostomi</taxon>
        <taxon>Mammalia</taxon>
        <taxon>Eutheria</taxon>
        <taxon>Laurasiatheria</taxon>
        <taxon>Artiodactyla</taxon>
        <taxon>Whippomorpha</taxon>
        <taxon>Cetacea</taxon>
        <taxon>Odontoceti</taxon>
        <taxon>Physeteridae</taxon>
        <taxon>Physeter</taxon>
    </lineage>
</organism>
<dbReference type="GO" id="GO:0030687">
    <property type="term" value="C:preribosome, large subunit precursor"/>
    <property type="evidence" value="ECO:0007669"/>
    <property type="project" value="TreeGrafter"/>
</dbReference>